<feature type="compositionally biased region" description="Gly residues" evidence="10">
    <location>
        <begin position="72"/>
        <end position="83"/>
    </location>
</feature>
<feature type="region of interest" description="Disordered" evidence="10">
    <location>
        <begin position="1201"/>
        <end position="1222"/>
    </location>
</feature>
<feature type="compositionally biased region" description="Acidic residues" evidence="10">
    <location>
        <begin position="1204"/>
        <end position="1215"/>
    </location>
</feature>
<dbReference type="InterPro" id="IPR017926">
    <property type="entry name" value="GATASE"/>
</dbReference>
<proteinExistence type="inferred from homology"/>
<feature type="compositionally biased region" description="Acidic residues" evidence="10">
    <location>
        <begin position="766"/>
        <end position="776"/>
    </location>
</feature>
<name>A0ABP0R781_9DINO</name>
<dbReference type="SUPFAM" id="SSF52317">
    <property type="entry name" value="Class I glutamine amidotransferase-like"/>
    <property type="match status" value="1"/>
</dbReference>
<evidence type="ECO:0000256" key="4">
    <source>
        <dbReference type="ARBA" id="ARBA00013139"/>
    </source>
</evidence>
<reference evidence="14 15" key="1">
    <citation type="submission" date="2024-02" db="EMBL/GenBank/DDBJ databases">
        <authorList>
            <person name="Chen Y."/>
            <person name="Shah S."/>
            <person name="Dougan E. K."/>
            <person name="Thang M."/>
            <person name="Chan C."/>
        </authorList>
    </citation>
    <scope>NUCLEOTIDE SEQUENCE [LARGE SCALE GENOMIC DNA]</scope>
</reference>
<evidence type="ECO:0000259" key="13">
    <source>
        <dbReference type="Pfam" id="PF00425"/>
    </source>
</evidence>
<dbReference type="Proteomes" id="UP001642464">
    <property type="component" value="Unassembled WGS sequence"/>
</dbReference>
<dbReference type="InterPro" id="IPR019999">
    <property type="entry name" value="Anth_synth_I-like"/>
</dbReference>
<feature type="compositionally biased region" description="Basic and acidic residues" evidence="10">
    <location>
        <begin position="747"/>
        <end position="763"/>
    </location>
</feature>
<keyword evidence="5" id="KW-0808">Transferase</keyword>
<dbReference type="Gene3D" id="3.40.50.880">
    <property type="match status" value="1"/>
</dbReference>
<feature type="region of interest" description="Disordered" evidence="10">
    <location>
        <begin position="747"/>
        <end position="776"/>
    </location>
</feature>
<feature type="region of interest" description="Disordered" evidence="10">
    <location>
        <begin position="56"/>
        <end position="89"/>
    </location>
</feature>
<dbReference type="PROSITE" id="PS51273">
    <property type="entry name" value="GATASE_TYPE_1"/>
    <property type="match status" value="1"/>
</dbReference>
<comment type="caution">
    <text evidence="14">The sequence shown here is derived from an EMBL/GenBank/DDBJ whole genome shotgun (WGS) entry which is preliminary data.</text>
</comment>
<dbReference type="InterPro" id="IPR015890">
    <property type="entry name" value="Chorismate_C"/>
</dbReference>
<evidence type="ECO:0000256" key="2">
    <source>
        <dbReference type="ARBA" id="ARBA00005009"/>
    </source>
</evidence>
<dbReference type="EMBL" id="CAXAMM010040814">
    <property type="protein sequence ID" value="CAK9095633.1"/>
    <property type="molecule type" value="Genomic_DNA"/>
</dbReference>
<accession>A0ABP0R781</accession>
<dbReference type="SUPFAM" id="SSF56322">
    <property type="entry name" value="ADC synthase"/>
    <property type="match status" value="1"/>
</dbReference>
<dbReference type="Pfam" id="PF00117">
    <property type="entry name" value="GATase"/>
    <property type="match status" value="1"/>
</dbReference>
<evidence type="ECO:0000256" key="7">
    <source>
        <dbReference type="ARBA" id="ARBA00022962"/>
    </source>
</evidence>
<dbReference type="InterPro" id="IPR006221">
    <property type="entry name" value="TrpG/PapA_dom"/>
</dbReference>
<comment type="catalytic activity">
    <reaction evidence="1">
        <text>chorismate + L-glutamine = 4-amino-4-deoxychorismate + L-glutamate</text>
        <dbReference type="Rhea" id="RHEA:11672"/>
        <dbReference type="ChEBI" id="CHEBI:29748"/>
        <dbReference type="ChEBI" id="CHEBI:29985"/>
        <dbReference type="ChEBI" id="CHEBI:58359"/>
        <dbReference type="ChEBI" id="CHEBI:58406"/>
        <dbReference type="EC" id="2.6.1.85"/>
    </reaction>
</comment>
<evidence type="ECO:0000259" key="12">
    <source>
        <dbReference type="Pfam" id="PF00117"/>
    </source>
</evidence>
<feature type="domain" description="Chorismate-utilising enzyme C-terminal" evidence="13">
    <location>
        <begin position="1320"/>
        <end position="1603"/>
    </location>
</feature>
<evidence type="ECO:0000256" key="3">
    <source>
        <dbReference type="ARBA" id="ARBA00005970"/>
    </source>
</evidence>
<dbReference type="EC" id="2.6.1.85" evidence="4"/>
<dbReference type="PRINTS" id="PR00099">
    <property type="entry name" value="CPSGATASE"/>
</dbReference>
<feature type="signal peptide" evidence="11">
    <location>
        <begin position="1"/>
        <end position="25"/>
    </location>
</feature>
<comment type="pathway">
    <text evidence="2">Cofactor biosynthesis; tetrahydrofolate biosynthesis; 4-aminobenzoate from chorismate: step 1/2.</text>
</comment>
<evidence type="ECO:0000256" key="6">
    <source>
        <dbReference type="ARBA" id="ARBA00022909"/>
    </source>
</evidence>
<keyword evidence="15" id="KW-1185">Reference proteome</keyword>
<dbReference type="Gene3D" id="3.60.120.10">
    <property type="entry name" value="Anthranilate synthase"/>
    <property type="match status" value="1"/>
</dbReference>
<dbReference type="PANTHER" id="PTHR11236">
    <property type="entry name" value="AMINOBENZOATE/ANTHRANILATE SYNTHASE"/>
    <property type="match status" value="1"/>
</dbReference>
<keyword evidence="6" id="KW-0289">Folate biosynthesis</keyword>
<comment type="similarity">
    <text evidence="3">In the C-terminal section; belongs to the anthranilate synthase component I family.</text>
</comment>
<dbReference type="InterPro" id="IPR029062">
    <property type="entry name" value="Class_I_gatase-like"/>
</dbReference>
<feature type="domain" description="Glutamine amidotransferase" evidence="12">
    <location>
        <begin position="790"/>
        <end position="940"/>
    </location>
</feature>
<evidence type="ECO:0000256" key="10">
    <source>
        <dbReference type="SAM" id="MobiDB-lite"/>
    </source>
</evidence>
<keyword evidence="7" id="KW-0315">Glutamine amidotransferase</keyword>
<sequence>MGASRGHRRGLVLVLSLGTAVLLLTVRRVAVLDGPGAVAPTPVAAVLAMDDEGVDNLDDRQEDHLGDEEAEQGGGGGGQGDGGGRNRDDVAGWSLAEQRRMTTLTAAEQAVLETPRGLHWEARWGKQAQRQGQDLQRLAGLPFKNPGVDDPGADYLAFDSSLVHARFRSEERLVYDLLVVRPSDKFGLIADTYSDQELRTLLQQVVDIFAVANVHVRIDLRDVQRRVSVSEKRAVAYLNYVEGQDANELKLRASGRDPDAKPLQPHQQRFAELSQHAFGEPVVDWDTDRPGLRQMVMQDLLDWILGFPVLATPWDMVYSTAVFPVYFFHNMNGIGGSGRVVVRAGSCWEKDKVLPETQGRRPSCRRFQSTAASRVKLEEPVLRRYEKLRMAGRIASRLWAHEIGHQLSLHHPKKGNKKCSLYPSWDKAQLMVQQRSVGIVGHSCSSLGHPDQGRATRLTVEEMQSVRAFVQRMDIRPSATLPSGITLGPTTMQLGATAPPVSRKLKKHVERMHKGRGGKLAVANCSLPQHTIAFTGLVPSTAGRVARLRWVPAASARGASRRSQQVEVLVLDPDGAALHGPAFPPLKVAGRSGALHIPSSVQHMHVELDLNEPLEIHPGQILALTSSQPLNIDQQRYASARALFADVVGERPFASGLVKKLLAAEDVPTMYPKVALAQPRLDSFAFRGEPGSVLPEAHTVAGLGFARSAAAACAPLLFNFDLLTTAACQSRGVRAVAAAVVVVVDHERHEPQPTSSEARRRSAEQGSEDEDNDDFGADWEKLCANIRPGRDFDAVVISPGPGTPEHDADVGLSKGAALDDRIPVLGVCLGHQLLALVSGCAIGRAPEPMHGRLSDVIHNQESTPDAMFAKIPSPFQAVRYHSLIVLEEGGLPDSVEVTARTPDGIIMGLKLRSKRVAWGVQFHPESISTAFGHQLVENFLQVCRSSSDACPRQQAGEGQSLPPLLTIPVAHQAAEAPIESLPKVVRVFQFTAFAEAERTDCSAEVVFETLFGKETAETPHNATAKTRFWLDSASRDVSTSGSASAVSRFSFMGDGQGPLSRFLEFFVEPENRSFQVADNAFGSDRGTPQPRYATRVYRPASPCKSQSTWERCNLVDEGLSERYDVFAALERLMAVRSEGATFQVHSTGGETARLADEACEQSLEAWDLPFPFAGGCVGFFGYGLRRLCGVKAAEDMELATASDGNDEMQDLEEEKEGAGQRQSKFSVHEQVCGADAYVPDASFLISDRVVVWDHDSSMCYLVVLCDSEVDSAQREWVSQAVSKLEAIASMQDRPKKKRLLSAAASLPPDSAPPLRPDASDEDYLRSIQRCVELIHAGETYEVCLTKQVFRETPAKERPLRNKALEVYQRLRASNPAPYAAFWEASSLPADALDARGCDVAVCCSSPERFLRVTAGGQVESKPIKGTAPRGKKLEDDRALARALASSEKDRAENLMIVDLVRNDLGRTCAVGSVTVPKLMKIESYANVHQMVSTVRGQLGNGDTQATLAARHRATMAAIRAAFPGGSMTGAPKLRTMEIIDQLEKHERGIYSGALGFVSLTGAADLNIVIRSAVLTPGGVSVGTGGAIVALSDPQEEVDETTLKAHKLQSTIAEFLPSL</sequence>
<keyword evidence="11" id="KW-0732">Signal</keyword>
<protein>
    <recommendedName>
        <fullName evidence="4">aminodeoxychorismate synthase</fullName>
        <ecNumber evidence="4">2.6.1.85</ecNumber>
    </recommendedName>
    <alternativeName>
        <fullName evidence="8">Para-aminobenzoate synthase</fullName>
    </alternativeName>
    <alternativeName>
        <fullName evidence="9">p-aminobenzoic acid synthase</fullName>
    </alternativeName>
</protein>
<evidence type="ECO:0000256" key="9">
    <source>
        <dbReference type="ARBA" id="ARBA00031904"/>
    </source>
</evidence>
<organism evidence="14 15">
    <name type="scientific">Durusdinium trenchii</name>
    <dbReference type="NCBI Taxonomy" id="1381693"/>
    <lineage>
        <taxon>Eukaryota</taxon>
        <taxon>Sar</taxon>
        <taxon>Alveolata</taxon>
        <taxon>Dinophyceae</taxon>
        <taxon>Suessiales</taxon>
        <taxon>Symbiodiniaceae</taxon>
        <taxon>Durusdinium</taxon>
    </lineage>
</organism>
<evidence type="ECO:0000313" key="15">
    <source>
        <dbReference type="Proteomes" id="UP001642464"/>
    </source>
</evidence>
<evidence type="ECO:0000256" key="8">
    <source>
        <dbReference type="ARBA" id="ARBA00031329"/>
    </source>
</evidence>
<dbReference type="CDD" id="cd01743">
    <property type="entry name" value="GATase1_Anthranilate_Synthase"/>
    <property type="match status" value="1"/>
</dbReference>
<dbReference type="PANTHER" id="PTHR11236:SF18">
    <property type="entry name" value="AMINODEOXYCHORISMATE SYNTHASE"/>
    <property type="match status" value="1"/>
</dbReference>
<dbReference type="Pfam" id="PF00425">
    <property type="entry name" value="Chorismate_bind"/>
    <property type="match status" value="1"/>
</dbReference>
<dbReference type="InterPro" id="IPR005801">
    <property type="entry name" value="ADC_synthase"/>
</dbReference>
<dbReference type="PRINTS" id="PR00096">
    <property type="entry name" value="GATASE"/>
</dbReference>
<evidence type="ECO:0000313" key="14">
    <source>
        <dbReference type="EMBL" id="CAK9095633.1"/>
    </source>
</evidence>
<gene>
    <name evidence="14" type="ORF">SCF082_LOCUS44917</name>
</gene>
<feature type="chain" id="PRO_5047162332" description="aminodeoxychorismate synthase" evidence="11">
    <location>
        <begin position="26"/>
        <end position="1618"/>
    </location>
</feature>
<evidence type="ECO:0000256" key="1">
    <source>
        <dbReference type="ARBA" id="ARBA00001000"/>
    </source>
</evidence>
<evidence type="ECO:0000256" key="5">
    <source>
        <dbReference type="ARBA" id="ARBA00022679"/>
    </source>
</evidence>
<evidence type="ECO:0000256" key="11">
    <source>
        <dbReference type="SAM" id="SignalP"/>
    </source>
</evidence>
<dbReference type="PRINTS" id="PR00097">
    <property type="entry name" value="ANTSNTHASEII"/>
</dbReference>